<evidence type="ECO:0000259" key="8">
    <source>
        <dbReference type="Pfam" id="PF12231"/>
    </source>
</evidence>
<dbReference type="GO" id="GO:0000723">
    <property type="term" value="P:telomere maintenance"/>
    <property type="evidence" value="ECO:0007669"/>
    <property type="project" value="TreeGrafter"/>
</dbReference>
<feature type="region of interest" description="Disordered" evidence="7">
    <location>
        <begin position="956"/>
        <end position="1200"/>
    </location>
</feature>
<feature type="compositionally biased region" description="Low complexity" evidence="7">
    <location>
        <begin position="1069"/>
        <end position="1080"/>
    </location>
</feature>
<feature type="region of interest" description="Disordered" evidence="7">
    <location>
        <begin position="872"/>
        <end position="936"/>
    </location>
</feature>
<feature type="domain" description="Telomere-associated protein Rif1 N-terminal" evidence="8">
    <location>
        <begin position="73"/>
        <end position="247"/>
    </location>
</feature>
<feature type="compositionally biased region" description="Polar residues" evidence="7">
    <location>
        <begin position="1034"/>
        <end position="1055"/>
    </location>
</feature>
<feature type="region of interest" description="Disordered" evidence="7">
    <location>
        <begin position="1417"/>
        <end position="1507"/>
    </location>
</feature>
<evidence type="ECO:0000256" key="3">
    <source>
        <dbReference type="ARBA" id="ARBA00022454"/>
    </source>
</evidence>
<name>A0AAG5D1K8_ANOAO</name>
<organism evidence="9 10">
    <name type="scientific">Anopheles atroparvus</name>
    <name type="common">European mosquito</name>
    <dbReference type="NCBI Taxonomy" id="41427"/>
    <lineage>
        <taxon>Eukaryota</taxon>
        <taxon>Metazoa</taxon>
        <taxon>Ecdysozoa</taxon>
        <taxon>Arthropoda</taxon>
        <taxon>Hexapoda</taxon>
        <taxon>Insecta</taxon>
        <taxon>Pterygota</taxon>
        <taxon>Neoptera</taxon>
        <taxon>Endopterygota</taxon>
        <taxon>Diptera</taxon>
        <taxon>Nematocera</taxon>
        <taxon>Culicoidea</taxon>
        <taxon>Culicidae</taxon>
        <taxon>Anophelinae</taxon>
        <taxon>Anopheles</taxon>
    </lineage>
</organism>
<sequence length="1977" mass="220810">MNTTPHTRKMASLMHLMDGQKYYEPLRAALQQENLPEVNRLLCELETVCRKIHVETTNGTSDGNFTTNQNELKFWLIDVARLMLEEKSACTRRLALKALEAAVPLLVKSNYQELPVWAEVRTTISRDYTSLLDTARSEKDPHWHQMWAALVRVMNRDLCQGSSIINMFLSIVEAGFRCPELSIREQSFDCWRLLVEVFSNNKQMNLPKRMKLICIPLKSSKSKTETIALKKFDIWWYLLNELSPHLDGLADTIFEPFIYFCFGPSFKPPLCYYFDDSFQEYGAPGKIYQAIKQLSAIALIHLLGPAPEVTKTLLLSGEPGARMLTFDFPKDGMSISPVLFSTKAKLLIDASIECTVLFAQMKHLNYLELNRCLWGNLMERISGEKTTPKNELLQRIKEVMNALLRLCIKQENDVALRELLYDTLLIIAKSALLTVNIGYDSPEQPMLNYKSFMSAILHPDLPCPGDKSEEIIKHVFDLQRYSKQKGYWEMLQKTIQYLCETDGDNGISEFRTIRTQIYRHLGSYLIVQIHADPAGFAEHQSTVMGFLLYPLEYDQLVFIESVSSLWDEVYEPIALQEGKSCEFTNTFCEMIKAMTIAKFAFNLGVVADFFCTILRSLSPEFDSNKPPMKVFELFKDLTRKAQAYQANLNRVENMVSCFRELLEKMSITNMLTLILPIRNAINEMASNEQGLAMEEVKRTLNVVASKMVLSCMASELVRQPKEVQWNCKMLLSMMLELPADVKKGWKQADMRSCMDICDGKETKTPTRKKVKEEFVVIESNWKFKPEVLTDHQREKMMEKRTDIPALYNDMSQSQDSFVIKPWTPNKKHEPVRQERLTMDIVTSSVDTVPMTPATECLPLNTAEIVVPESVIVESTSEEDDPKAKSKRPDKENNYGNVLPEQVPFVKVKEEVVGSENEGTERTSASQQKPAKKSKRSILEQLRIDTVEGKTLDVMSLTRTRRSEAPEPRSTRRKNVPVRKVESEKKPRAGTATKLETKSVSVAKERTGKRDFHRSSRKLLNFENIDDPDNHSDIKTNTSDEVIESSQTPVPSQSLASRKVSLRGSRVEESSVNASVPPVVSIERNKKIDGDNTVAPPPFVNKEPTKSVEAQEVKQTNISEEDDSRSHMQVDGNLSEDDKAEDKARGDQIIPKSTVIENQKVDAKPAGDDKTECSRKKEARVESTCGRSDSSDQVKEPPVIPLCPSRRCTRLSSTDGNAVKVNDQAANRSLGECKGPQEATPLINPPPNFDVKQEKGTPTKPKLSGTDFPVRAALQLLNSPKRNLVEGMEQSLVENRTGLGSPKVARYSPLVVLEPMKDYIAVVKGDTGAISGEKAAEQKDVATSAIPSVDSTEQVNSGQACTTDQLSPVKNLDEEMEPLNKSLNRSIVSSPDLVNAEERNADLLNSTLNISPIAEEKGECAKAPDGSVLAGSADRRPSSRSMVRERDPSAAITPVQMPTMSRRTKPSPSQVLAASSSGGLKALRNQQNQPSSASSVSVMGTPRSPSTNMINLGGRGAQLINLIRQSPNPSTPPQNASTPKEGQSAASANRLMMRKKAITTSAASATLEANAAPSAIKQGEENQGTTQYLVFSKVLPSPQASPASSILKRRHNVDDSCDDIELPVNKRKRVSFHDPPVSVTKEYIRQVEECRSPSISRCLQLATSMSSADKAKYMMRRRSKSDSISELQNFTKDQQSEEPEVKTNTDAQGAGSGAADVDGDDEELTSSPESLDESQFMIHDATDNMPTLQVTAELMHVEQSSSEHESALVNGNAAGNSKSASPQETSEHEVSGGLRFASEEAVLEHVLQRYALDDIVERYLAAGQTLEHGKTVRMLTKELSSVMSKDPKTRHLVLDELSERHSVEFLEHAIQENSSAMVCERLSLTAMIDHIFKHLRSDCDGGAVASGSPSTMLDEKDNDSLRLVQRIYEMLSNLPNIESNGQTLTMLRDRFLREELGRRTRLEMMDLLEAYFKSIDRT</sequence>
<feature type="compositionally biased region" description="Basic and acidic residues" evidence="7">
    <location>
        <begin position="1002"/>
        <end position="1013"/>
    </location>
</feature>
<feature type="compositionally biased region" description="Basic and acidic residues" evidence="7">
    <location>
        <begin position="960"/>
        <end position="969"/>
    </location>
</feature>
<keyword evidence="6" id="KW-0131">Cell cycle</keyword>
<keyword evidence="5" id="KW-0539">Nucleus</keyword>
<feature type="region of interest" description="Disordered" evidence="7">
    <location>
        <begin position="1523"/>
        <end position="1546"/>
    </location>
</feature>
<evidence type="ECO:0000256" key="5">
    <source>
        <dbReference type="ARBA" id="ARBA00023242"/>
    </source>
</evidence>
<comment type="subcellular location">
    <subcellularLocation>
        <location evidence="2">Chromosome</location>
        <location evidence="2">Telomere</location>
    </subcellularLocation>
    <subcellularLocation>
        <location evidence="1">Nucleus</location>
    </subcellularLocation>
</comment>
<dbReference type="InterPro" id="IPR016024">
    <property type="entry name" value="ARM-type_fold"/>
</dbReference>
<reference evidence="9" key="1">
    <citation type="submission" date="2024-04" db="UniProtKB">
        <authorList>
            <consortium name="EnsemblMetazoa"/>
        </authorList>
    </citation>
    <scope>IDENTIFICATION</scope>
    <source>
        <strain evidence="9">EBRO</strain>
    </source>
</reference>
<evidence type="ECO:0000256" key="2">
    <source>
        <dbReference type="ARBA" id="ARBA00004574"/>
    </source>
</evidence>
<evidence type="ECO:0000256" key="6">
    <source>
        <dbReference type="ARBA" id="ARBA00023306"/>
    </source>
</evidence>
<feature type="compositionally biased region" description="Basic and acidic residues" evidence="7">
    <location>
        <begin position="1135"/>
        <end position="1145"/>
    </location>
</feature>
<keyword evidence="10" id="KW-1185">Reference proteome</keyword>
<feature type="compositionally biased region" description="Polar residues" evidence="7">
    <location>
        <begin position="1681"/>
        <end position="1692"/>
    </location>
</feature>
<feature type="compositionally biased region" description="Polar residues" evidence="7">
    <location>
        <begin position="1772"/>
        <end position="1783"/>
    </location>
</feature>
<evidence type="ECO:0000313" key="10">
    <source>
        <dbReference type="Proteomes" id="UP000075880"/>
    </source>
</evidence>
<dbReference type="GO" id="GO:0140445">
    <property type="term" value="C:chromosome, telomeric repeat region"/>
    <property type="evidence" value="ECO:0007669"/>
    <property type="project" value="TreeGrafter"/>
</dbReference>
<feature type="region of interest" description="Disordered" evidence="7">
    <location>
        <begin position="1229"/>
        <end position="1265"/>
    </location>
</feature>
<dbReference type="EnsemblMetazoa" id="ENSAATROPT005095">
    <property type="protein sequence ID" value="ENSAATROPP004790"/>
    <property type="gene ID" value="ENSAATROPG004065"/>
</dbReference>
<accession>A0AAG5D1K8</accession>
<dbReference type="SUPFAM" id="SSF48371">
    <property type="entry name" value="ARM repeat"/>
    <property type="match status" value="1"/>
</dbReference>
<feature type="region of interest" description="Disordered" evidence="7">
    <location>
        <begin position="1755"/>
        <end position="1791"/>
    </location>
</feature>
<protein>
    <recommendedName>
        <fullName evidence="8">Telomere-associated protein Rif1 N-terminal domain-containing protein</fullName>
    </recommendedName>
</protein>
<dbReference type="InterPro" id="IPR022031">
    <property type="entry name" value="Rif1_N"/>
</dbReference>
<dbReference type="PANTHER" id="PTHR22928:SF3">
    <property type="entry name" value="TELOMERE-ASSOCIATED PROTEIN RIF1"/>
    <property type="match status" value="1"/>
</dbReference>
<feature type="compositionally biased region" description="Low complexity" evidence="7">
    <location>
        <begin position="1705"/>
        <end position="1715"/>
    </location>
</feature>
<evidence type="ECO:0000256" key="7">
    <source>
        <dbReference type="SAM" id="MobiDB-lite"/>
    </source>
</evidence>
<proteinExistence type="predicted"/>
<feature type="compositionally biased region" description="Basic and acidic residues" evidence="7">
    <location>
        <begin position="1102"/>
        <end position="1111"/>
    </location>
</feature>
<feature type="compositionally biased region" description="Basic and acidic residues" evidence="7">
    <location>
        <begin position="1158"/>
        <end position="1180"/>
    </location>
</feature>
<feature type="compositionally biased region" description="Basic and acidic residues" evidence="7">
    <location>
        <begin position="1432"/>
        <end position="1447"/>
    </location>
</feature>
<feature type="region of interest" description="Disordered" evidence="7">
    <location>
        <begin position="1675"/>
        <end position="1731"/>
    </location>
</feature>
<evidence type="ECO:0000256" key="4">
    <source>
        <dbReference type="ARBA" id="ARBA00022895"/>
    </source>
</evidence>
<feature type="compositionally biased region" description="Polar residues" evidence="7">
    <location>
        <begin position="1455"/>
        <end position="1507"/>
    </location>
</feature>
<feature type="compositionally biased region" description="Basic and acidic residues" evidence="7">
    <location>
        <begin position="881"/>
        <end position="892"/>
    </location>
</feature>
<keyword evidence="3" id="KW-0158">Chromosome</keyword>
<evidence type="ECO:0000256" key="1">
    <source>
        <dbReference type="ARBA" id="ARBA00004123"/>
    </source>
</evidence>
<dbReference type="PANTHER" id="PTHR22928">
    <property type="entry name" value="TELOMERE-ASSOCIATED PROTEIN RIF1"/>
    <property type="match status" value="1"/>
</dbReference>
<evidence type="ECO:0000313" key="9">
    <source>
        <dbReference type="EnsemblMetazoa" id="ENSAATROPP004790"/>
    </source>
</evidence>
<dbReference type="Pfam" id="PF12231">
    <property type="entry name" value="Rif1_N"/>
    <property type="match status" value="1"/>
</dbReference>
<keyword evidence="4" id="KW-0779">Telomere</keyword>
<dbReference type="GO" id="GO:0005634">
    <property type="term" value="C:nucleus"/>
    <property type="evidence" value="ECO:0007669"/>
    <property type="project" value="UniProtKB-SubCell"/>
</dbReference>
<dbReference type="Proteomes" id="UP000075880">
    <property type="component" value="Unassembled WGS sequence"/>
</dbReference>